<dbReference type="SUPFAM" id="SSF48264">
    <property type="entry name" value="Cytochrome P450"/>
    <property type="match status" value="1"/>
</dbReference>
<evidence type="ECO:0000313" key="1">
    <source>
        <dbReference type="EMBL" id="KAK3043016.1"/>
    </source>
</evidence>
<dbReference type="GO" id="GO:0004497">
    <property type="term" value="F:monooxygenase activity"/>
    <property type="evidence" value="ECO:0007669"/>
    <property type="project" value="InterPro"/>
</dbReference>
<dbReference type="InterPro" id="IPR001128">
    <property type="entry name" value="Cyt_P450"/>
</dbReference>
<comment type="caution">
    <text evidence="1">The sequence shown here is derived from an EMBL/GenBank/DDBJ whole genome shotgun (WGS) entry which is preliminary data.</text>
</comment>
<reference evidence="1" key="1">
    <citation type="submission" date="2022-12" db="EMBL/GenBank/DDBJ databases">
        <title>Draft genome assemblies for two species of Escallonia (Escalloniales).</title>
        <authorList>
            <person name="Chanderbali A."/>
            <person name="Dervinis C."/>
            <person name="Anghel I."/>
            <person name="Soltis D."/>
            <person name="Soltis P."/>
            <person name="Zapata F."/>
        </authorList>
    </citation>
    <scope>NUCLEOTIDE SEQUENCE</scope>
    <source>
        <strain evidence="1">UCBG64.0493</strain>
        <tissue evidence="1">Leaf</tissue>
    </source>
</reference>
<dbReference type="Proteomes" id="UP001188597">
    <property type="component" value="Unassembled WGS sequence"/>
</dbReference>
<sequence length="86" mass="9333">MNEYGPIYRLAAGPQNFVVVSDPGIAKHVLRNYGKYAKGLIAEVSEFLKEARKDAEIDTDAVGPKTEAVRVKSAETGAVQKQARKA</sequence>
<dbReference type="GO" id="GO:0005506">
    <property type="term" value="F:iron ion binding"/>
    <property type="evidence" value="ECO:0007669"/>
    <property type="project" value="InterPro"/>
</dbReference>
<organism evidence="1 2">
    <name type="scientific">Escallonia herrerae</name>
    <dbReference type="NCBI Taxonomy" id="1293975"/>
    <lineage>
        <taxon>Eukaryota</taxon>
        <taxon>Viridiplantae</taxon>
        <taxon>Streptophyta</taxon>
        <taxon>Embryophyta</taxon>
        <taxon>Tracheophyta</taxon>
        <taxon>Spermatophyta</taxon>
        <taxon>Magnoliopsida</taxon>
        <taxon>eudicotyledons</taxon>
        <taxon>Gunneridae</taxon>
        <taxon>Pentapetalae</taxon>
        <taxon>asterids</taxon>
        <taxon>campanulids</taxon>
        <taxon>Escalloniales</taxon>
        <taxon>Escalloniaceae</taxon>
        <taxon>Escallonia</taxon>
    </lineage>
</organism>
<proteinExistence type="predicted"/>
<dbReference type="Gene3D" id="1.10.630.10">
    <property type="entry name" value="Cytochrome P450"/>
    <property type="match status" value="1"/>
</dbReference>
<accession>A0AA88XB76</accession>
<dbReference type="InterPro" id="IPR036396">
    <property type="entry name" value="Cyt_P450_sf"/>
</dbReference>
<dbReference type="GO" id="GO:0020037">
    <property type="term" value="F:heme binding"/>
    <property type="evidence" value="ECO:0007669"/>
    <property type="project" value="InterPro"/>
</dbReference>
<dbReference type="EMBL" id="JAVXUP010000012">
    <property type="protein sequence ID" value="KAK3043016.1"/>
    <property type="molecule type" value="Genomic_DNA"/>
</dbReference>
<dbReference type="GO" id="GO:0016705">
    <property type="term" value="F:oxidoreductase activity, acting on paired donors, with incorporation or reduction of molecular oxygen"/>
    <property type="evidence" value="ECO:0007669"/>
    <property type="project" value="InterPro"/>
</dbReference>
<name>A0AA88XB76_9ASTE</name>
<evidence type="ECO:0000313" key="2">
    <source>
        <dbReference type="Proteomes" id="UP001188597"/>
    </source>
</evidence>
<dbReference type="AlphaFoldDB" id="A0AA88XB76"/>
<protein>
    <submittedName>
        <fullName evidence="1">Uncharacterized protein</fullName>
    </submittedName>
</protein>
<gene>
    <name evidence="1" type="ORF">RJ639_002584</name>
</gene>
<keyword evidence="2" id="KW-1185">Reference proteome</keyword>
<dbReference type="Pfam" id="PF00067">
    <property type="entry name" value="p450"/>
    <property type="match status" value="1"/>
</dbReference>